<comment type="caution">
    <text evidence="7">The sequence shown here is derived from an EMBL/GenBank/DDBJ whole genome shotgun (WGS) entry which is preliminary data.</text>
</comment>
<dbReference type="InterPro" id="IPR051120">
    <property type="entry name" value="ABC_AA/LPS_Transport"/>
</dbReference>
<dbReference type="RefSeq" id="WP_392395671.1">
    <property type="nucleotide sequence ID" value="NZ_JAURTK010000014.1"/>
</dbReference>
<sequence>MAHGFVDAGARDVYVSGAPLLSLEGISLSFDGVRAINDLSFDVARGAICSLIGPNGAGKSSLLNVINGVYAPENGTIRYAGRSYRRMQAYRAAHSGIARTFQNIALFRRMSVMDNVLTGRSLHRRSTWLEQTFGVGRAPRDDVQQREYADGVIDALDLAAWRDTPVGALSYGLQKRVELARALAAQPQLLLLDEPMAGMNAAEKQEMAAFIADANIRLGVTVVLIEHDIGVVMDMSHHIVVLDYGRKIADGTPSAIRADPAVLAAYLGTHQ</sequence>
<dbReference type="Pfam" id="PF12399">
    <property type="entry name" value="BCA_ABC_TP_C"/>
    <property type="match status" value="1"/>
</dbReference>
<reference evidence="7" key="1">
    <citation type="submission" date="2023-07" db="EMBL/GenBank/DDBJ databases">
        <title>Sorghum-associated microbial communities from plants grown in Nebraska, USA.</title>
        <authorList>
            <person name="Schachtman D."/>
        </authorList>
    </citation>
    <scope>NUCLEOTIDE SEQUENCE</scope>
    <source>
        <strain evidence="7">DS1061</strain>
    </source>
</reference>
<evidence type="ECO:0000256" key="4">
    <source>
        <dbReference type="ARBA" id="ARBA00022741"/>
    </source>
</evidence>
<dbReference type="GO" id="GO:0016887">
    <property type="term" value="F:ATP hydrolysis activity"/>
    <property type="evidence" value="ECO:0007669"/>
    <property type="project" value="InterPro"/>
</dbReference>
<dbReference type="AlphaFoldDB" id="A0AB73IPA1"/>
<organism evidence="7 8">
    <name type="scientific">Paraburkholderia caledonica</name>
    <dbReference type="NCBI Taxonomy" id="134536"/>
    <lineage>
        <taxon>Bacteria</taxon>
        <taxon>Pseudomonadati</taxon>
        <taxon>Pseudomonadota</taxon>
        <taxon>Betaproteobacteria</taxon>
        <taxon>Burkholderiales</taxon>
        <taxon>Burkholderiaceae</taxon>
        <taxon>Paraburkholderia</taxon>
    </lineage>
</organism>
<dbReference type="PANTHER" id="PTHR45772">
    <property type="entry name" value="CONSERVED COMPONENT OF ABC TRANSPORTER FOR NATURAL AMINO ACIDS-RELATED"/>
    <property type="match status" value="1"/>
</dbReference>
<dbReference type="CDD" id="cd03219">
    <property type="entry name" value="ABC_Mj1267_LivG_branched"/>
    <property type="match status" value="1"/>
</dbReference>
<dbReference type="PANTHER" id="PTHR45772:SF1">
    <property type="entry name" value="ABC TRANSPORTER ATP-BINDING PROTEIN"/>
    <property type="match status" value="1"/>
</dbReference>
<proteinExistence type="predicted"/>
<evidence type="ECO:0000256" key="1">
    <source>
        <dbReference type="ARBA" id="ARBA00022448"/>
    </source>
</evidence>
<dbReference type="InterPro" id="IPR032823">
    <property type="entry name" value="BCA_ABC_TP_C"/>
</dbReference>
<dbReference type="Proteomes" id="UP001229486">
    <property type="component" value="Unassembled WGS sequence"/>
</dbReference>
<dbReference type="Gene3D" id="3.40.50.300">
    <property type="entry name" value="P-loop containing nucleotide triphosphate hydrolases"/>
    <property type="match status" value="1"/>
</dbReference>
<protein>
    <submittedName>
        <fullName evidence="7">Branched-chain amino acid transport system ATP-binding protein</fullName>
    </submittedName>
</protein>
<dbReference type="SMART" id="SM00382">
    <property type="entry name" value="AAA"/>
    <property type="match status" value="1"/>
</dbReference>
<evidence type="ECO:0000256" key="2">
    <source>
        <dbReference type="ARBA" id="ARBA00022475"/>
    </source>
</evidence>
<evidence type="ECO:0000256" key="5">
    <source>
        <dbReference type="ARBA" id="ARBA00022840"/>
    </source>
</evidence>
<dbReference type="FunFam" id="3.40.50.300:FF:000421">
    <property type="entry name" value="Branched-chain amino acid ABC transporter ATP-binding protein"/>
    <property type="match status" value="1"/>
</dbReference>
<dbReference type="InterPro" id="IPR003439">
    <property type="entry name" value="ABC_transporter-like_ATP-bd"/>
</dbReference>
<dbReference type="EMBL" id="JAURTK010000014">
    <property type="protein sequence ID" value="MDP9650939.1"/>
    <property type="molecule type" value="Genomic_DNA"/>
</dbReference>
<dbReference type="InterPro" id="IPR027417">
    <property type="entry name" value="P-loop_NTPase"/>
</dbReference>
<dbReference type="Pfam" id="PF00005">
    <property type="entry name" value="ABC_tran"/>
    <property type="match status" value="1"/>
</dbReference>
<dbReference type="InterPro" id="IPR003593">
    <property type="entry name" value="AAA+_ATPase"/>
</dbReference>
<dbReference type="GO" id="GO:0005524">
    <property type="term" value="F:ATP binding"/>
    <property type="evidence" value="ECO:0007669"/>
    <property type="project" value="UniProtKB-KW"/>
</dbReference>
<evidence type="ECO:0000256" key="3">
    <source>
        <dbReference type="ARBA" id="ARBA00022519"/>
    </source>
</evidence>
<keyword evidence="1" id="KW-0813">Transport</keyword>
<dbReference type="PROSITE" id="PS50893">
    <property type="entry name" value="ABC_TRANSPORTER_2"/>
    <property type="match status" value="1"/>
</dbReference>
<dbReference type="SUPFAM" id="SSF52540">
    <property type="entry name" value="P-loop containing nucleoside triphosphate hydrolases"/>
    <property type="match status" value="1"/>
</dbReference>
<gene>
    <name evidence="7" type="ORF">J2793_006414</name>
</gene>
<keyword evidence="4" id="KW-0547">Nucleotide-binding</keyword>
<evidence type="ECO:0000313" key="7">
    <source>
        <dbReference type="EMBL" id="MDP9650939.1"/>
    </source>
</evidence>
<keyword evidence="2" id="KW-1003">Cell membrane</keyword>
<feature type="domain" description="ABC transporter" evidence="6">
    <location>
        <begin position="21"/>
        <end position="269"/>
    </location>
</feature>
<keyword evidence="5 7" id="KW-0067">ATP-binding</keyword>
<keyword evidence="3" id="KW-0997">Cell inner membrane</keyword>
<dbReference type="GO" id="GO:0005886">
    <property type="term" value="C:plasma membrane"/>
    <property type="evidence" value="ECO:0007669"/>
    <property type="project" value="TreeGrafter"/>
</dbReference>
<name>A0AB73IPA1_9BURK</name>
<accession>A0AB73IPA1</accession>
<evidence type="ECO:0000259" key="6">
    <source>
        <dbReference type="PROSITE" id="PS50893"/>
    </source>
</evidence>
<evidence type="ECO:0000313" key="8">
    <source>
        <dbReference type="Proteomes" id="UP001229486"/>
    </source>
</evidence>
<keyword evidence="3" id="KW-0472">Membrane</keyword>